<organism evidence="8 9">
    <name type="scientific">Virgibacillus pantothenticus</name>
    <dbReference type="NCBI Taxonomy" id="1473"/>
    <lineage>
        <taxon>Bacteria</taxon>
        <taxon>Bacillati</taxon>
        <taxon>Bacillota</taxon>
        <taxon>Bacilli</taxon>
        <taxon>Bacillales</taxon>
        <taxon>Bacillaceae</taxon>
        <taxon>Virgibacillus</taxon>
    </lineage>
</organism>
<dbReference type="PANTHER" id="PTHR30518:SF2">
    <property type="entry name" value="ENDOLYTIC MUREIN TRANSGLYCOSYLASE"/>
    <property type="match status" value="1"/>
</dbReference>
<sequence>MSKQKNSSKFRDNLMARSEEAKTVRKIVAIIVITLLIILVIGVISGYLYVKSALEPVNPDSNEEIKVTIPIGSSSSNIANILEENGVIKNALVFRFYIKFNNDSNFQAGDYTFSPSMELSEVVDSLKSGKLMAEPVHTVTIPEGKTIDELAEIYAKQLPFTKEEFLKKVNDPDYIHTLMERYPSILSEDILNPEIRTPLEGYLFAATYEFFEEKPSVETVVDEMMKKTESVLSKYLDEIKQKDYTVHEAVTFASVIEKESGAKDQRKKIAGVFANRLEEGMKLQTDPTVLYAQGKHKKRVIYEDLEIESPYNTYYVEGLPVGPIGNFSENSLVAALEPEESDYLYFLHDKNGNIYYAETLEQHNKNKQKHIN</sequence>
<dbReference type="Gene3D" id="3.30.1490.480">
    <property type="entry name" value="Endolytic murein transglycosylase"/>
    <property type="match status" value="1"/>
</dbReference>
<dbReference type="CDD" id="cd08010">
    <property type="entry name" value="MltG_like"/>
    <property type="match status" value="1"/>
</dbReference>
<comment type="function">
    <text evidence="7">Functions as a peptidoglycan terminase that cleaves nascent peptidoglycan strands endolytically to terminate their elongation.</text>
</comment>
<comment type="catalytic activity">
    <reaction evidence="7">
        <text>a peptidoglycan chain = a peptidoglycan chain with N-acetyl-1,6-anhydromuramyl-[peptide] at the reducing end + a peptidoglycan chain with N-acetylglucosamine at the non-reducing end.</text>
        <dbReference type="EC" id="4.2.2.29"/>
    </reaction>
</comment>
<keyword evidence="9" id="KW-1185">Reference proteome</keyword>
<dbReference type="PATRIC" id="fig|1473.5.peg.2683"/>
<dbReference type="OrthoDB" id="9814591at2"/>
<reference evidence="9" key="1">
    <citation type="submission" date="2015-07" db="EMBL/GenBank/DDBJ databases">
        <title>Fjat-10053 dsm26.</title>
        <authorList>
            <person name="Liu B."/>
            <person name="Wang J."/>
            <person name="Zhu Y."/>
            <person name="Liu G."/>
            <person name="Chen Q."/>
            <person name="Chen Z."/>
            <person name="Lan J."/>
            <person name="Che J."/>
            <person name="Ge C."/>
            <person name="Shi H."/>
            <person name="Pan Z."/>
            <person name="Liu X."/>
        </authorList>
    </citation>
    <scope>NUCLEOTIDE SEQUENCE [LARGE SCALE GENOMIC DNA]</scope>
    <source>
        <strain evidence="9">DSM 26</strain>
    </source>
</reference>
<proteinExistence type="inferred from homology"/>
<dbReference type="GO" id="GO:0009252">
    <property type="term" value="P:peptidoglycan biosynthetic process"/>
    <property type="evidence" value="ECO:0007669"/>
    <property type="project" value="UniProtKB-UniRule"/>
</dbReference>
<accession>A0A0L0QPN2</accession>
<dbReference type="InterPro" id="IPR003770">
    <property type="entry name" value="MLTG-like"/>
</dbReference>
<dbReference type="AlphaFoldDB" id="A0A0L0QPN2"/>
<dbReference type="Pfam" id="PF02618">
    <property type="entry name" value="YceG"/>
    <property type="match status" value="1"/>
</dbReference>
<evidence type="ECO:0000256" key="6">
    <source>
        <dbReference type="ARBA" id="ARBA00023316"/>
    </source>
</evidence>
<dbReference type="GO" id="GO:0008932">
    <property type="term" value="F:lytic endotransglycosylase activity"/>
    <property type="evidence" value="ECO:0007669"/>
    <property type="project" value="UniProtKB-UniRule"/>
</dbReference>
<evidence type="ECO:0000256" key="4">
    <source>
        <dbReference type="ARBA" id="ARBA00023136"/>
    </source>
</evidence>
<dbReference type="Proteomes" id="UP000036780">
    <property type="component" value="Unassembled WGS sequence"/>
</dbReference>
<evidence type="ECO:0000256" key="3">
    <source>
        <dbReference type="ARBA" id="ARBA00022989"/>
    </source>
</evidence>
<dbReference type="RefSeq" id="WP_050353155.1">
    <property type="nucleotide sequence ID" value="NZ_BOSN01000001.1"/>
</dbReference>
<comment type="similarity">
    <text evidence="7">Belongs to the transglycosylase MltG family.</text>
</comment>
<evidence type="ECO:0000256" key="2">
    <source>
        <dbReference type="ARBA" id="ARBA00022692"/>
    </source>
</evidence>
<comment type="caution">
    <text evidence="8">The sequence shown here is derived from an EMBL/GenBank/DDBJ whole genome shotgun (WGS) entry which is preliminary data.</text>
</comment>
<dbReference type="GeneID" id="66870229"/>
<keyword evidence="3 7" id="KW-1133">Transmembrane helix</keyword>
<comment type="subcellular location">
    <subcellularLocation>
        <location evidence="7">Cell membrane</location>
        <topology evidence="7">Single-pass membrane protein</topology>
    </subcellularLocation>
</comment>
<keyword evidence="2 7" id="KW-0812">Transmembrane</keyword>
<evidence type="ECO:0000256" key="1">
    <source>
        <dbReference type="ARBA" id="ARBA00022475"/>
    </source>
</evidence>
<name>A0A0L0QPN2_VIRPA</name>
<dbReference type="PANTHER" id="PTHR30518">
    <property type="entry name" value="ENDOLYTIC MUREIN TRANSGLYCOSYLASE"/>
    <property type="match status" value="1"/>
</dbReference>
<evidence type="ECO:0000256" key="5">
    <source>
        <dbReference type="ARBA" id="ARBA00023239"/>
    </source>
</evidence>
<gene>
    <name evidence="7" type="primary">mltG</name>
    <name evidence="8" type="ORF">AFK71_19700</name>
</gene>
<keyword evidence="6 7" id="KW-0961">Cell wall biogenesis/degradation</keyword>
<dbReference type="GO" id="GO:0005886">
    <property type="term" value="C:plasma membrane"/>
    <property type="evidence" value="ECO:0007669"/>
    <property type="project" value="UniProtKB-SubCell"/>
</dbReference>
<feature type="transmembrane region" description="Helical" evidence="7">
    <location>
        <begin position="27"/>
        <end position="50"/>
    </location>
</feature>
<dbReference type="GO" id="GO:0071555">
    <property type="term" value="P:cell wall organization"/>
    <property type="evidence" value="ECO:0007669"/>
    <property type="project" value="UniProtKB-KW"/>
</dbReference>
<keyword evidence="1 7" id="KW-1003">Cell membrane</keyword>
<evidence type="ECO:0000313" key="8">
    <source>
        <dbReference type="EMBL" id="KNE20580.1"/>
    </source>
</evidence>
<keyword evidence="5 7" id="KW-0456">Lyase</keyword>
<evidence type="ECO:0000256" key="7">
    <source>
        <dbReference type="HAMAP-Rule" id="MF_02065"/>
    </source>
</evidence>
<dbReference type="EMBL" id="LGTO01000007">
    <property type="protein sequence ID" value="KNE20580.1"/>
    <property type="molecule type" value="Genomic_DNA"/>
</dbReference>
<evidence type="ECO:0000313" key="9">
    <source>
        <dbReference type="Proteomes" id="UP000036780"/>
    </source>
</evidence>
<keyword evidence="4 7" id="KW-0472">Membrane</keyword>
<protein>
    <recommendedName>
        <fullName evidence="7">Endolytic murein transglycosylase</fullName>
        <ecNumber evidence="7">4.2.2.29</ecNumber>
    </recommendedName>
    <alternativeName>
        <fullName evidence="7">Peptidoglycan lytic transglycosylase</fullName>
    </alternativeName>
    <alternativeName>
        <fullName evidence="7">Peptidoglycan polymerization terminase</fullName>
    </alternativeName>
</protein>
<feature type="site" description="Important for catalytic activity" evidence="7">
    <location>
        <position position="259"/>
    </location>
</feature>
<dbReference type="EC" id="4.2.2.29" evidence="7"/>
<dbReference type="NCBIfam" id="TIGR00247">
    <property type="entry name" value="endolytic transglycosylase MltG"/>
    <property type="match status" value="1"/>
</dbReference>
<dbReference type="HAMAP" id="MF_02065">
    <property type="entry name" value="MltG"/>
    <property type="match status" value="1"/>
</dbReference>